<sequence>MPATAKNPTILQPKGLIDDKGNYTLSQGDISNLLKYIWTGALLSTSKEEYILHTGINADEYDHLKEYIDPLLVVYTACKGHCVTFKDVTYRKVVDLSNAVYSYAGKAGGRVAGSYYANIISNTIIVFNELEKDDDKQDQKVITNSKSIVDSLVKAQLKSIAKLQGDANTVVQDLRDFETLAKADQLALTDRNKIITDRLTGEGGDIKRLQDDIKAKTKDISDDQDEYEQDIVIAATSATYAWAIPVGPIVAAVIIGVYTDRAIKMKAKIDALRDLLTDDQDQLRADRQLVADLTLIQTDLQNVINQIGPAITTIQKMIGTWGAIATDLEDINTAVKEDSLELMPDLQTITQESILSQWNDLKATVDAYRKSAYISSAPEQMTLEEYSSLLQASIDN</sequence>
<evidence type="ECO:0000256" key="1">
    <source>
        <dbReference type="SAM" id="Phobius"/>
    </source>
</evidence>
<dbReference type="Proteomes" id="UP000308671">
    <property type="component" value="Unassembled WGS sequence"/>
</dbReference>
<name>A0A4S8QQS3_9HELO</name>
<keyword evidence="3" id="KW-1185">Reference proteome</keyword>
<feature type="transmembrane region" description="Helical" evidence="1">
    <location>
        <begin position="240"/>
        <end position="259"/>
    </location>
</feature>
<dbReference type="SUPFAM" id="SSF58100">
    <property type="entry name" value="Bacterial hemolysins"/>
    <property type="match status" value="1"/>
</dbReference>
<organism evidence="2 3">
    <name type="scientific">Botrytis galanthina</name>
    <dbReference type="NCBI Taxonomy" id="278940"/>
    <lineage>
        <taxon>Eukaryota</taxon>
        <taxon>Fungi</taxon>
        <taxon>Dikarya</taxon>
        <taxon>Ascomycota</taxon>
        <taxon>Pezizomycotina</taxon>
        <taxon>Leotiomycetes</taxon>
        <taxon>Helotiales</taxon>
        <taxon>Sclerotiniaceae</taxon>
        <taxon>Botrytis</taxon>
    </lineage>
</organism>
<dbReference type="Gene3D" id="1.20.1170.10">
    <property type="match status" value="1"/>
</dbReference>
<keyword evidence="1" id="KW-0472">Membrane</keyword>
<dbReference type="EMBL" id="PQXL01000307">
    <property type="protein sequence ID" value="THV47487.1"/>
    <property type="molecule type" value="Genomic_DNA"/>
</dbReference>
<protein>
    <recommendedName>
        <fullName evidence="4">Pesticidal crystal protein cry6Aa</fullName>
    </recommendedName>
</protein>
<reference evidence="2 3" key="1">
    <citation type="submission" date="2017-12" db="EMBL/GenBank/DDBJ databases">
        <title>Comparative genomics of Botrytis spp.</title>
        <authorList>
            <person name="Valero-Jimenez C.A."/>
            <person name="Tapia P."/>
            <person name="Veloso J."/>
            <person name="Silva-Moreno E."/>
            <person name="Staats M."/>
            <person name="Valdes J.H."/>
            <person name="Van Kan J.A.L."/>
        </authorList>
    </citation>
    <scope>NUCLEOTIDE SEQUENCE [LARGE SCALE GENOMIC DNA]</scope>
    <source>
        <strain evidence="2 3">MUCL435</strain>
    </source>
</reference>
<dbReference type="CDD" id="cd22656">
    <property type="entry name" value="ClyA_Cry6Aa-like"/>
    <property type="match status" value="1"/>
</dbReference>
<dbReference type="AlphaFoldDB" id="A0A4S8QQS3"/>
<keyword evidence="1" id="KW-0812">Transmembrane</keyword>
<evidence type="ECO:0008006" key="4">
    <source>
        <dbReference type="Google" id="ProtNLM"/>
    </source>
</evidence>
<proteinExistence type="predicted"/>
<dbReference type="NCBIfam" id="NF033928">
    <property type="entry name" value="alph_xenorhab_A"/>
    <property type="match status" value="1"/>
</dbReference>
<comment type="caution">
    <text evidence="2">The sequence shown here is derived from an EMBL/GenBank/DDBJ whole genome shotgun (WGS) entry which is preliminary data.</text>
</comment>
<evidence type="ECO:0000313" key="2">
    <source>
        <dbReference type="EMBL" id="THV47487.1"/>
    </source>
</evidence>
<keyword evidence="1" id="KW-1133">Transmembrane helix</keyword>
<accession>A0A4S8QQS3</accession>
<evidence type="ECO:0000313" key="3">
    <source>
        <dbReference type="Proteomes" id="UP000308671"/>
    </source>
</evidence>
<gene>
    <name evidence="2" type="ORF">BGAL_0307g00110</name>
</gene>
<dbReference type="OrthoDB" id="4494488at2759"/>